<reference evidence="1 2" key="1">
    <citation type="submission" date="2015-01" db="EMBL/GenBank/DDBJ databases">
        <title>Genome of allotetraploid Gossypium barbadense reveals genomic plasticity and fiber elongation in cotton evolution.</title>
        <authorList>
            <person name="Chen X."/>
            <person name="Liu X."/>
            <person name="Zhao B."/>
            <person name="Zheng H."/>
            <person name="Hu Y."/>
            <person name="Lu G."/>
            <person name="Yang C."/>
            <person name="Chen J."/>
            <person name="Shan C."/>
            <person name="Zhang L."/>
            <person name="Zhou Y."/>
            <person name="Wang L."/>
            <person name="Guo W."/>
            <person name="Bai Y."/>
            <person name="Ruan J."/>
            <person name="Shangguan X."/>
            <person name="Mao Y."/>
            <person name="Jiang J."/>
            <person name="Zhu Y."/>
            <person name="Lei J."/>
            <person name="Kang H."/>
            <person name="Chen S."/>
            <person name="He X."/>
            <person name="Wang R."/>
            <person name="Wang Y."/>
            <person name="Chen J."/>
            <person name="Wang L."/>
            <person name="Yu S."/>
            <person name="Wang B."/>
            <person name="Wei J."/>
            <person name="Song S."/>
            <person name="Lu X."/>
            <person name="Gao Z."/>
            <person name="Gu W."/>
            <person name="Deng X."/>
            <person name="Ma D."/>
            <person name="Wang S."/>
            <person name="Liang W."/>
            <person name="Fang L."/>
            <person name="Cai C."/>
            <person name="Zhu X."/>
            <person name="Zhou B."/>
            <person name="Zhang Y."/>
            <person name="Chen Z."/>
            <person name="Xu S."/>
            <person name="Zhu R."/>
            <person name="Wang S."/>
            <person name="Zhang T."/>
            <person name="Zhao G."/>
        </authorList>
    </citation>
    <scope>NUCLEOTIDE SEQUENCE [LARGE SCALE GENOMIC DNA]</scope>
    <source>
        <strain evidence="2">cv. Xinhai21</strain>
        <tissue evidence="1">Leaf</tissue>
    </source>
</reference>
<protein>
    <submittedName>
        <fullName evidence="1">Uncharacterized protein</fullName>
    </submittedName>
</protein>
<proteinExistence type="predicted"/>
<accession>A0A2P5WTL3</accession>
<evidence type="ECO:0000313" key="2">
    <source>
        <dbReference type="Proteomes" id="UP000239757"/>
    </source>
</evidence>
<name>A0A2P5WTL3_GOSBA</name>
<dbReference type="EMBL" id="KZ666540">
    <property type="protein sequence ID" value="PPR94416.1"/>
    <property type="molecule type" value="Genomic_DNA"/>
</dbReference>
<dbReference type="Proteomes" id="UP000239757">
    <property type="component" value="Unassembled WGS sequence"/>
</dbReference>
<sequence length="78" mass="8720">MAFLPLDDDIMYLKMGGPHGLGPHPCTLKTITFNFQCVVRIVSLKGKCFVSYVKRELTSSARLLVLSVRCSSNMSYSF</sequence>
<dbReference type="AlphaFoldDB" id="A0A2P5WTL3"/>
<organism evidence="1 2">
    <name type="scientific">Gossypium barbadense</name>
    <name type="common">Sea Island cotton</name>
    <name type="synonym">Hibiscus barbadensis</name>
    <dbReference type="NCBI Taxonomy" id="3634"/>
    <lineage>
        <taxon>Eukaryota</taxon>
        <taxon>Viridiplantae</taxon>
        <taxon>Streptophyta</taxon>
        <taxon>Embryophyta</taxon>
        <taxon>Tracheophyta</taxon>
        <taxon>Spermatophyta</taxon>
        <taxon>Magnoliopsida</taxon>
        <taxon>eudicotyledons</taxon>
        <taxon>Gunneridae</taxon>
        <taxon>Pentapetalae</taxon>
        <taxon>rosids</taxon>
        <taxon>malvids</taxon>
        <taxon>Malvales</taxon>
        <taxon>Malvaceae</taxon>
        <taxon>Malvoideae</taxon>
        <taxon>Gossypium</taxon>
    </lineage>
</organism>
<gene>
    <name evidence="1" type="ORF">GOBAR_AA26253</name>
</gene>
<evidence type="ECO:0000313" key="1">
    <source>
        <dbReference type="EMBL" id="PPR94416.1"/>
    </source>
</evidence>